<keyword evidence="5 13" id="KW-0963">Cytoplasm</keyword>
<feature type="binding site" evidence="14">
    <location>
        <position position="69"/>
    </location>
    <ligand>
        <name>L-threonine</name>
        <dbReference type="ChEBI" id="CHEBI:57926"/>
    </ligand>
</feature>
<dbReference type="PANTHER" id="PTHR17490">
    <property type="entry name" value="SUA5"/>
    <property type="match status" value="1"/>
</dbReference>
<keyword evidence="9 13" id="KW-0547">Nucleotide-binding</keyword>
<dbReference type="OrthoDB" id="9814580at2"/>
<feature type="binding site" evidence="14">
    <location>
        <position position="182"/>
    </location>
    <ligand>
        <name>L-threonine</name>
        <dbReference type="ChEBI" id="CHEBI:57926"/>
    </ligand>
</feature>
<evidence type="ECO:0000256" key="4">
    <source>
        <dbReference type="ARBA" id="ARBA00015492"/>
    </source>
</evidence>
<keyword evidence="8 13" id="KW-0548">Nucleotidyltransferase</keyword>
<comment type="catalytic activity">
    <reaction evidence="12 13">
        <text>L-threonine + hydrogencarbonate + ATP = L-threonylcarbamoyladenylate + diphosphate + H2O</text>
        <dbReference type="Rhea" id="RHEA:36407"/>
        <dbReference type="ChEBI" id="CHEBI:15377"/>
        <dbReference type="ChEBI" id="CHEBI:17544"/>
        <dbReference type="ChEBI" id="CHEBI:30616"/>
        <dbReference type="ChEBI" id="CHEBI:33019"/>
        <dbReference type="ChEBI" id="CHEBI:57926"/>
        <dbReference type="ChEBI" id="CHEBI:73682"/>
        <dbReference type="EC" id="2.7.7.87"/>
    </reaction>
</comment>
<dbReference type="GO" id="GO:0061710">
    <property type="term" value="F:L-threonylcarbamoyladenylate synthase"/>
    <property type="evidence" value="ECO:0007669"/>
    <property type="project" value="UniProtKB-EC"/>
</dbReference>
<evidence type="ECO:0000256" key="2">
    <source>
        <dbReference type="ARBA" id="ARBA00007663"/>
    </source>
</evidence>
<dbReference type="GO" id="GO:0003725">
    <property type="term" value="F:double-stranded RNA binding"/>
    <property type="evidence" value="ECO:0007669"/>
    <property type="project" value="UniProtKB-UniRule"/>
</dbReference>
<feature type="binding site" evidence="14">
    <location>
        <position position="60"/>
    </location>
    <ligand>
        <name>ATP</name>
        <dbReference type="ChEBI" id="CHEBI:30616"/>
    </ligand>
</feature>
<evidence type="ECO:0000256" key="3">
    <source>
        <dbReference type="ARBA" id="ARBA00012584"/>
    </source>
</evidence>
<feature type="binding site" evidence="14">
    <location>
        <position position="144"/>
    </location>
    <ligand>
        <name>ATP</name>
        <dbReference type="ChEBI" id="CHEBI:30616"/>
    </ligand>
</feature>
<dbReference type="FunFam" id="3.40.50.11030:FF:000001">
    <property type="entry name" value="Threonylcarbamoyl-AMP synthase"/>
    <property type="match status" value="1"/>
</dbReference>
<evidence type="ECO:0000256" key="10">
    <source>
        <dbReference type="ARBA" id="ARBA00022840"/>
    </source>
</evidence>
<feature type="binding site" evidence="14">
    <location>
        <position position="196"/>
    </location>
    <ligand>
        <name>ATP</name>
        <dbReference type="ChEBI" id="CHEBI:30616"/>
    </ligand>
</feature>
<comment type="subcellular location">
    <subcellularLocation>
        <location evidence="1 13">Cytoplasm</location>
    </subcellularLocation>
</comment>
<dbReference type="Proteomes" id="UP000184526">
    <property type="component" value="Unassembled WGS sequence"/>
</dbReference>
<protein>
    <recommendedName>
        <fullName evidence="4 13">Threonylcarbamoyl-AMP synthase</fullName>
        <shortName evidence="13">TC-AMP synthase</shortName>
        <ecNumber evidence="3 13">2.7.7.87</ecNumber>
    </recommendedName>
    <alternativeName>
        <fullName evidence="11 13">L-threonylcarbamoyladenylate synthase</fullName>
    </alternativeName>
</protein>
<feature type="binding site" evidence="14">
    <location>
        <position position="118"/>
    </location>
    <ligand>
        <name>ATP</name>
        <dbReference type="ChEBI" id="CHEBI:30616"/>
    </ligand>
</feature>
<dbReference type="STRING" id="1121306.SAMN02745196_01517"/>
<gene>
    <name evidence="16" type="ORF">SAMN02745196_01517</name>
</gene>
<feature type="binding site" evidence="14">
    <location>
        <position position="238"/>
    </location>
    <ligand>
        <name>ATP</name>
        <dbReference type="ChEBI" id="CHEBI:30616"/>
    </ligand>
</feature>
<feature type="binding site" evidence="14">
    <location>
        <position position="152"/>
    </location>
    <ligand>
        <name>ATP</name>
        <dbReference type="ChEBI" id="CHEBI:30616"/>
    </ligand>
</feature>
<keyword evidence="6 13" id="KW-0808">Transferase</keyword>
<evidence type="ECO:0000256" key="13">
    <source>
        <dbReference type="PIRNR" id="PIRNR004930"/>
    </source>
</evidence>
<dbReference type="RefSeq" id="WP_072831418.1">
    <property type="nucleotide sequence ID" value="NZ_FQXP01000005.1"/>
</dbReference>
<dbReference type="PANTHER" id="PTHR17490:SF16">
    <property type="entry name" value="THREONYLCARBAMOYL-AMP SYNTHASE"/>
    <property type="match status" value="1"/>
</dbReference>
<evidence type="ECO:0000313" key="17">
    <source>
        <dbReference type="Proteomes" id="UP000184526"/>
    </source>
</evidence>
<dbReference type="Pfam" id="PF01300">
    <property type="entry name" value="Sua5_yciO_yrdC"/>
    <property type="match status" value="1"/>
</dbReference>
<feature type="binding site" evidence="14">
    <location>
        <position position="142"/>
    </location>
    <ligand>
        <name>L-threonine</name>
        <dbReference type="ChEBI" id="CHEBI:57926"/>
    </ligand>
</feature>
<dbReference type="InterPro" id="IPR017945">
    <property type="entry name" value="DHBP_synth_RibB-like_a/b_dom"/>
</dbReference>
<feature type="binding site" evidence="14">
    <location>
        <position position="37"/>
    </location>
    <ligand>
        <name>L-threonine</name>
        <dbReference type="ChEBI" id="CHEBI:57926"/>
    </ligand>
</feature>
<dbReference type="EC" id="2.7.7.87" evidence="3 13"/>
<dbReference type="GO" id="GO:0005737">
    <property type="term" value="C:cytoplasm"/>
    <property type="evidence" value="ECO:0007669"/>
    <property type="project" value="UniProtKB-SubCell"/>
</dbReference>
<dbReference type="PIRSF" id="PIRSF004930">
    <property type="entry name" value="Tln_factor_SUA5"/>
    <property type="match status" value="1"/>
</dbReference>
<dbReference type="Gene3D" id="3.90.870.10">
    <property type="entry name" value="DHBP synthase"/>
    <property type="match status" value="1"/>
</dbReference>
<evidence type="ECO:0000256" key="1">
    <source>
        <dbReference type="ARBA" id="ARBA00004496"/>
    </source>
</evidence>
<keyword evidence="17" id="KW-1185">Reference proteome</keyword>
<dbReference type="EMBL" id="FQXP01000005">
    <property type="protein sequence ID" value="SHH81855.1"/>
    <property type="molecule type" value="Genomic_DNA"/>
</dbReference>
<dbReference type="Pfam" id="PF03481">
    <property type="entry name" value="Sua5_C"/>
    <property type="match status" value="1"/>
</dbReference>
<dbReference type="InterPro" id="IPR006070">
    <property type="entry name" value="Sua5-like_dom"/>
</dbReference>
<evidence type="ECO:0000256" key="14">
    <source>
        <dbReference type="PIRSR" id="PIRSR004930-1"/>
    </source>
</evidence>
<dbReference type="Gene3D" id="3.40.50.11030">
    <property type="entry name" value="Threonylcarbamoyl-AMP synthase, C-terminal domain"/>
    <property type="match status" value="1"/>
</dbReference>
<evidence type="ECO:0000256" key="5">
    <source>
        <dbReference type="ARBA" id="ARBA00022490"/>
    </source>
</evidence>
<evidence type="ECO:0000259" key="15">
    <source>
        <dbReference type="PROSITE" id="PS51163"/>
    </source>
</evidence>
<dbReference type="PROSITE" id="PS51163">
    <property type="entry name" value="YRDC"/>
    <property type="match status" value="1"/>
</dbReference>
<dbReference type="InterPro" id="IPR005145">
    <property type="entry name" value="Sua5_C"/>
</dbReference>
<keyword evidence="10 13" id="KW-0067">ATP-binding</keyword>
<dbReference type="NCBIfam" id="TIGR00057">
    <property type="entry name" value="L-threonylcarbamoyladenylate synthase"/>
    <property type="match status" value="1"/>
</dbReference>
<evidence type="ECO:0000256" key="11">
    <source>
        <dbReference type="ARBA" id="ARBA00029774"/>
    </source>
</evidence>
<dbReference type="GO" id="GO:0006450">
    <property type="term" value="P:regulation of translational fidelity"/>
    <property type="evidence" value="ECO:0007669"/>
    <property type="project" value="TreeGrafter"/>
</dbReference>
<evidence type="ECO:0000256" key="7">
    <source>
        <dbReference type="ARBA" id="ARBA00022694"/>
    </source>
</evidence>
<organism evidence="16 17">
    <name type="scientific">Clostridium collagenovorans DSM 3089</name>
    <dbReference type="NCBI Taxonomy" id="1121306"/>
    <lineage>
        <taxon>Bacteria</taxon>
        <taxon>Bacillati</taxon>
        <taxon>Bacillota</taxon>
        <taxon>Clostridia</taxon>
        <taxon>Eubacteriales</taxon>
        <taxon>Clostridiaceae</taxon>
        <taxon>Clostridium</taxon>
    </lineage>
</organism>
<dbReference type="InterPro" id="IPR050156">
    <property type="entry name" value="TC-AMP_synthase_SUA5"/>
</dbReference>
<reference evidence="16 17" key="1">
    <citation type="submission" date="2016-11" db="EMBL/GenBank/DDBJ databases">
        <authorList>
            <person name="Jaros S."/>
            <person name="Januszkiewicz K."/>
            <person name="Wedrychowicz H."/>
        </authorList>
    </citation>
    <scope>NUCLEOTIDE SEQUENCE [LARGE SCALE GENOMIC DNA]</scope>
    <source>
        <strain evidence="16 17">DSM 3089</strain>
    </source>
</reference>
<keyword evidence="7 13" id="KW-0819">tRNA processing</keyword>
<dbReference type="SUPFAM" id="SSF55821">
    <property type="entry name" value="YrdC/RibB"/>
    <property type="match status" value="1"/>
</dbReference>
<name>A0A1M5W2Y7_9CLOT</name>
<dbReference type="AlphaFoldDB" id="A0A1M5W2Y7"/>
<comment type="similarity">
    <text evidence="2 13">Belongs to the SUA5 family.</text>
</comment>
<dbReference type="GO" id="GO:0008033">
    <property type="term" value="P:tRNA processing"/>
    <property type="evidence" value="ECO:0007669"/>
    <property type="project" value="UniProtKB-KW"/>
</dbReference>
<comment type="function">
    <text evidence="13">Required for the formation of a threonylcarbamoyl group on adenosine at position 37 (t(6)A37) in tRNAs that read codons beginning with adenine.</text>
</comment>
<evidence type="ECO:0000313" key="16">
    <source>
        <dbReference type="EMBL" id="SHH81855.1"/>
    </source>
</evidence>
<sequence>METKVVIIDEKNIDESLIKEAAEYIKMGEVVAFPTETVYGLGADALNAEAVKKIFQAKGRPQDNPLIIHVADFDIKKYVKEVPEKAKKLMEKFWPGPLTIVFNKQDIIPDETSAQLKTIGVRMPSSEVALKLIREVGTPIAAPSANLSGKPSPTRVEHCIEDLSGKVPFILGGEYSEVGVESTIVDITGDKLCVLRPGGITLSMLKEVDEEVYIDPAVMEKPREDFKPKAPGMKYRHYAPKAPVKIICGELQKTVAKINEMVQNYKDDGKRVAIIATDETKAMYKEGVIVSVGTRTDIQTVGKNLFKVLREFDDMDVDLIISEAFDEYDLGVAIMNRLKKSAGFNIIYV</sequence>
<accession>A0A1M5W2Y7</accession>
<feature type="binding site" evidence="14">
    <location>
        <position position="64"/>
    </location>
    <ligand>
        <name>ATP</name>
        <dbReference type="ChEBI" id="CHEBI:30616"/>
    </ligand>
</feature>
<dbReference type="InterPro" id="IPR010923">
    <property type="entry name" value="T(6)A37_SUA5"/>
</dbReference>
<proteinExistence type="inferred from homology"/>
<dbReference type="GO" id="GO:0000049">
    <property type="term" value="F:tRNA binding"/>
    <property type="evidence" value="ECO:0007669"/>
    <property type="project" value="TreeGrafter"/>
</dbReference>
<feature type="binding site" evidence="14">
    <location>
        <position position="122"/>
    </location>
    <ligand>
        <name>L-threonine</name>
        <dbReference type="ChEBI" id="CHEBI:57926"/>
    </ligand>
</feature>
<evidence type="ECO:0000256" key="12">
    <source>
        <dbReference type="ARBA" id="ARBA00048366"/>
    </source>
</evidence>
<evidence type="ECO:0000256" key="8">
    <source>
        <dbReference type="ARBA" id="ARBA00022695"/>
    </source>
</evidence>
<evidence type="ECO:0000256" key="6">
    <source>
        <dbReference type="ARBA" id="ARBA00022679"/>
    </source>
</evidence>
<evidence type="ECO:0000256" key="9">
    <source>
        <dbReference type="ARBA" id="ARBA00022741"/>
    </source>
</evidence>
<dbReference type="InterPro" id="IPR038385">
    <property type="entry name" value="Sua5/YwlC_C"/>
</dbReference>
<feature type="domain" description="YrdC-like" evidence="15">
    <location>
        <begin position="15"/>
        <end position="200"/>
    </location>
</feature>
<dbReference type="GO" id="GO:0005524">
    <property type="term" value="F:ATP binding"/>
    <property type="evidence" value="ECO:0007669"/>
    <property type="project" value="UniProtKB-UniRule"/>
</dbReference>
<dbReference type="FunFam" id="3.90.870.10:FF:000009">
    <property type="entry name" value="Threonylcarbamoyl-AMP synthase, putative"/>
    <property type="match status" value="1"/>
</dbReference>